<organism evidence="1 2">
    <name type="scientific">Candidatus Methylacidithermus pantelleriae</name>
    <dbReference type="NCBI Taxonomy" id="2744239"/>
    <lineage>
        <taxon>Bacteria</taxon>
        <taxon>Pseudomonadati</taxon>
        <taxon>Verrucomicrobiota</taxon>
        <taxon>Methylacidiphilae</taxon>
        <taxon>Methylacidiphilales</taxon>
        <taxon>Methylacidiphilaceae</taxon>
        <taxon>Candidatus Methylacidithermus</taxon>
    </lineage>
</organism>
<comment type="caution">
    <text evidence="1">The sequence shown here is derived from an EMBL/GenBank/DDBJ whole genome shotgun (WGS) entry which is preliminary data.</text>
</comment>
<keyword evidence="2" id="KW-1185">Reference proteome</keyword>
<proteinExistence type="predicted"/>
<reference evidence="1" key="1">
    <citation type="submission" date="2021-02" db="EMBL/GenBank/DDBJ databases">
        <authorList>
            <person name="Cremers G."/>
            <person name="Picone N."/>
        </authorList>
    </citation>
    <scope>NUCLEOTIDE SEQUENCE</scope>
    <source>
        <strain evidence="1">PQ17</strain>
    </source>
</reference>
<gene>
    <name evidence="1" type="ORF">MPNT_10328</name>
</gene>
<name>A0A8J2BJM2_9BACT</name>
<evidence type="ECO:0000313" key="1">
    <source>
        <dbReference type="EMBL" id="CAF0689709.1"/>
    </source>
</evidence>
<dbReference type="EMBL" id="CAJNOB010000001">
    <property type="protein sequence ID" value="CAF0689709.1"/>
    <property type="molecule type" value="Genomic_DNA"/>
</dbReference>
<protein>
    <submittedName>
        <fullName evidence="1">Uncharacterized protein</fullName>
    </submittedName>
</protein>
<evidence type="ECO:0000313" key="2">
    <source>
        <dbReference type="Proteomes" id="UP000663859"/>
    </source>
</evidence>
<accession>A0A8J2BJM2</accession>
<dbReference type="Proteomes" id="UP000663859">
    <property type="component" value="Unassembled WGS sequence"/>
</dbReference>
<sequence length="60" mass="6827">MSPVHFIRKRFGGGWCDPQAEGNGRKRSFTKTEFFATFSYALKKVLGQGHFYLCQPSGPR</sequence>
<dbReference type="AlphaFoldDB" id="A0A8J2BJM2"/>